<feature type="compositionally biased region" description="Basic and acidic residues" evidence="1">
    <location>
        <begin position="256"/>
        <end position="265"/>
    </location>
</feature>
<evidence type="ECO:0000256" key="1">
    <source>
        <dbReference type="SAM" id="MobiDB-lite"/>
    </source>
</evidence>
<proteinExistence type="predicted"/>
<feature type="region of interest" description="Disordered" evidence="1">
    <location>
        <begin position="76"/>
        <end position="137"/>
    </location>
</feature>
<dbReference type="AlphaFoldDB" id="A0AAJ8DY18"/>
<feature type="region of interest" description="Disordered" evidence="1">
    <location>
        <begin position="13"/>
        <end position="45"/>
    </location>
</feature>
<feature type="compositionally biased region" description="Basic and acidic residues" evidence="1">
    <location>
        <begin position="215"/>
        <end position="239"/>
    </location>
</feature>
<organism evidence="2">
    <name type="scientific">Aspergillus niger</name>
    <dbReference type="NCBI Taxonomy" id="5061"/>
    <lineage>
        <taxon>Eukaryota</taxon>
        <taxon>Fungi</taxon>
        <taxon>Dikarya</taxon>
        <taxon>Ascomycota</taxon>
        <taxon>Pezizomycotina</taxon>
        <taxon>Eurotiomycetes</taxon>
        <taxon>Eurotiomycetidae</taxon>
        <taxon>Eurotiales</taxon>
        <taxon>Aspergillaceae</taxon>
        <taxon>Aspergillus</taxon>
        <taxon>Aspergillus subgen. Circumdati</taxon>
    </lineage>
</organism>
<reference evidence="2" key="1">
    <citation type="submission" date="2025-02" db="EMBL/GenBank/DDBJ databases">
        <authorList>
            <consortium name="NCBI Genome Project"/>
        </authorList>
    </citation>
    <scope>NUCLEOTIDE SEQUENCE</scope>
</reference>
<accession>A0AAJ8DY18</accession>
<sequence length="341" mass="37526">MHLRRGWFAFGCPQDRKSKGNTKLDGDDAEMQSSATGRDGETIPHEKWGTLQPAACLSGLIPSVLPARAPKGSRLVGVKMGKNWDTPTGITKEQQEAGRKQTGGGEGLPNCMNDEAKRRRGKKECRREEGKRGREKRLAAVEAKQAVEPLRALGDSWGEHRIRSVLAPAASQISPVGGGGRKVRPQESYGISQSVRNVMMYAEPGLPKHGSKAQIHTDGEGNGREEREEGRGRKKKDDQQLNWQVFRNPEGNASQKSERKKDRQMEMQQQPSRVEEEKESDRSIGPSSYLRIPIPAISTHAWLQPALIPGPDGSTQHLAPLARPGGGVFDPLGDLRRDAEF</sequence>
<reference evidence="2" key="2">
    <citation type="submission" date="2025-08" db="UniProtKB">
        <authorList>
            <consortium name="RefSeq"/>
        </authorList>
    </citation>
    <scope>IDENTIFICATION</scope>
</reference>
<feature type="region of interest" description="Disordered" evidence="1">
    <location>
        <begin position="168"/>
        <end position="289"/>
    </location>
</feature>
<protein>
    <submittedName>
        <fullName evidence="2">Uncharacterized protein</fullName>
    </submittedName>
</protein>
<dbReference type="RefSeq" id="XP_059599631.1">
    <property type="nucleotide sequence ID" value="XM_059747569.1"/>
</dbReference>
<evidence type="ECO:0000313" key="2">
    <source>
        <dbReference type="RefSeq" id="XP_059599631.1"/>
    </source>
</evidence>
<dbReference type="KEGG" id="ang:An01g04480"/>
<dbReference type="GeneID" id="84589922"/>
<feature type="compositionally biased region" description="Basic and acidic residues" evidence="1">
    <location>
        <begin position="14"/>
        <end position="26"/>
    </location>
</feature>
<dbReference type="VEuPathDB" id="FungiDB:An01g04480"/>
<feature type="compositionally biased region" description="Basic and acidic residues" evidence="1">
    <location>
        <begin position="125"/>
        <end position="137"/>
    </location>
</feature>
<feature type="compositionally biased region" description="Basic and acidic residues" evidence="1">
    <location>
        <begin position="273"/>
        <end position="282"/>
    </location>
</feature>
<gene>
    <name evidence="2" type="ORF">An01g04480</name>
</gene>
<feature type="region of interest" description="Disordered" evidence="1">
    <location>
        <begin position="314"/>
        <end position="341"/>
    </location>
</feature>
<name>A0AAJ8DY18_ASPNG</name>
<feature type="compositionally biased region" description="Polar residues" evidence="1">
    <location>
        <begin position="240"/>
        <end position="255"/>
    </location>
</feature>